<proteinExistence type="inferred from homology"/>
<dbReference type="STRING" id="1423783.FC50_GL001428"/>
<dbReference type="PANTHER" id="PTHR31126:SF1">
    <property type="entry name" value="TYROSINE SPECIFIC PROTEIN PHOSPHATASES DOMAIN-CONTAINING PROTEIN"/>
    <property type="match status" value="1"/>
</dbReference>
<accession>A0A0R1U4T2</accession>
<organism evidence="2 3">
    <name type="scientific">Lacticaseibacillus pantheris DSM 15945 = JCM 12539 = NBRC 106106</name>
    <dbReference type="NCBI Taxonomy" id="1423783"/>
    <lineage>
        <taxon>Bacteria</taxon>
        <taxon>Bacillati</taxon>
        <taxon>Bacillota</taxon>
        <taxon>Bacilli</taxon>
        <taxon>Lactobacillales</taxon>
        <taxon>Lactobacillaceae</taxon>
        <taxon>Lacticaseibacillus</taxon>
    </lineage>
</organism>
<dbReference type="EMBL" id="AZFJ01000049">
    <property type="protein sequence ID" value="KRL86021.1"/>
    <property type="molecule type" value="Genomic_DNA"/>
</dbReference>
<dbReference type="InterPro" id="IPR029021">
    <property type="entry name" value="Prot-tyrosine_phosphatase-like"/>
</dbReference>
<dbReference type="PATRIC" id="fig|1423783.4.peg.1470"/>
<evidence type="ECO:0000313" key="2">
    <source>
        <dbReference type="EMBL" id="KRL86021.1"/>
    </source>
</evidence>
<dbReference type="GO" id="GO:0004721">
    <property type="term" value="F:phosphoprotein phosphatase activity"/>
    <property type="evidence" value="ECO:0007669"/>
    <property type="project" value="InterPro"/>
</dbReference>
<dbReference type="PROSITE" id="PS00383">
    <property type="entry name" value="TYR_PHOSPHATASE_1"/>
    <property type="match status" value="1"/>
</dbReference>
<evidence type="ECO:0000256" key="1">
    <source>
        <dbReference type="ARBA" id="ARBA00009580"/>
    </source>
</evidence>
<gene>
    <name evidence="2" type="ORF">FC50_GL001428</name>
</gene>
<evidence type="ECO:0000313" key="3">
    <source>
        <dbReference type="Proteomes" id="UP000051922"/>
    </source>
</evidence>
<dbReference type="AlphaFoldDB" id="A0A0R1U4T2"/>
<comment type="similarity">
    <text evidence="1">Belongs to the protein-tyrosine phosphatase family.</text>
</comment>
<sequence>MQPNLLNIHHGFNFRDLGGYTTTDGRRIRNHRLVRSGKLDQLSDRDVHFLSEYGVRHDVDFRSPDEQSQAPDRQLPAANYSSLPVFITDQTQVSKTWEEEQAEFSQDAQGGFKNMVQTYRNLVLQKPAQDAYQRFFRVLLSSNQEHATLFHCTAGKDRTGMGAVYLLSALGVDSQTIRADYLAANQFIQTPLNDIMQETRDHGGNANLLQSIHDLWTVHGEFLDSALATIKADYGGMDTYLHDVIGLSKTDRDDLQRLYLEEAG</sequence>
<dbReference type="SUPFAM" id="SSF52799">
    <property type="entry name" value="(Phosphotyrosine protein) phosphatases II"/>
    <property type="match status" value="1"/>
</dbReference>
<dbReference type="Pfam" id="PF13350">
    <property type="entry name" value="Y_phosphatase3"/>
    <property type="match status" value="1"/>
</dbReference>
<dbReference type="Gene3D" id="3.90.190.10">
    <property type="entry name" value="Protein tyrosine phosphatase superfamily"/>
    <property type="match status" value="1"/>
</dbReference>
<dbReference type="OrthoDB" id="1188001at2"/>
<dbReference type="Proteomes" id="UP000051922">
    <property type="component" value="Unassembled WGS sequence"/>
</dbReference>
<comment type="caution">
    <text evidence="2">The sequence shown here is derived from an EMBL/GenBank/DDBJ whole genome shotgun (WGS) entry which is preliminary data.</text>
</comment>
<name>A0A0R1U4T2_9LACO</name>
<dbReference type="InterPro" id="IPR026893">
    <property type="entry name" value="Tyr/Ser_Pase_IphP-type"/>
</dbReference>
<dbReference type="InterPro" id="IPR016130">
    <property type="entry name" value="Tyr_Pase_AS"/>
</dbReference>
<keyword evidence="3" id="KW-1185">Reference proteome</keyword>
<reference evidence="2 3" key="1">
    <citation type="journal article" date="2015" name="Genome Announc.">
        <title>Expanding the biotechnology potential of lactobacilli through comparative genomics of 213 strains and associated genera.</title>
        <authorList>
            <person name="Sun Z."/>
            <person name="Harris H.M."/>
            <person name="McCann A."/>
            <person name="Guo C."/>
            <person name="Argimon S."/>
            <person name="Zhang W."/>
            <person name="Yang X."/>
            <person name="Jeffery I.B."/>
            <person name="Cooney J.C."/>
            <person name="Kagawa T.F."/>
            <person name="Liu W."/>
            <person name="Song Y."/>
            <person name="Salvetti E."/>
            <person name="Wrobel A."/>
            <person name="Rasinkangas P."/>
            <person name="Parkhill J."/>
            <person name="Rea M.C."/>
            <person name="O'Sullivan O."/>
            <person name="Ritari J."/>
            <person name="Douillard F.P."/>
            <person name="Paul Ross R."/>
            <person name="Yang R."/>
            <person name="Briner A.E."/>
            <person name="Felis G.E."/>
            <person name="de Vos W.M."/>
            <person name="Barrangou R."/>
            <person name="Klaenhammer T.R."/>
            <person name="Caufield P.W."/>
            <person name="Cui Y."/>
            <person name="Zhang H."/>
            <person name="O'Toole P.W."/>
        </authorList>
    </citation>
    <scope>NUCLEOTIDE SEQUENCE [LARGE SCALE GENOMIC DNA]</scope>
    <source>
        <strain evidence="2 3">DSM 15945</strain>
    </source>
</reference>
<dbReference type="PANTHER" id="PTHR31126">
    <property type="entry name" value="TYROSINE-PROTEIN PHOSPHATASE"/>
    <property type="match status" value="1"/>
</dbReference>
<dbReference type="RefSeq" id="WP_054650229.1">
    <property type="nucleotide sequence ID" value="NZ_AZFJ01000049.1"/>
</dbReference>
<protein>
    <submittedName>
        <fullName evidence="2">Protein tyrosine serine phosphatase</fullName>
    </submittedName>
</protein>